<evidence type="ECO:0000256" key="1">
    <source>
        <dbReference type="ARBA" id="ARBA00004651"/>
    </source>
</evidence>
<reference evidence="9 10" key="1">
    <citation type="submission" date="2021-03" db="EMBL/GenBank/DDBJ databases">
        <title>Genomic Encyclopedia of Type Strains, Phase IV (KMG-IV): sequencing the most valuable type-strain genomes for metagenomic binning, comparative biology and taxonomic classification.</title>
        <authorList>
            <person name="Goeker M."/>
        </authorList>
    </citation>
    <scope>NUCLEOTIDE SEQUENCE [LARGE SCALE GENOMIC DNA]</scope>
    <source>
        <strain evidence="9 10">DSM 27138</strain>
    </source>
</reference>
<sequence length="201" mass="22351">MHWTTGIMETFGYPGIVLIILIENLFPPIPSEIVLPFAGFMTTQGSLTLFGVLIAATLGSVLGAIALYGVGLWFGRERIYWIVRRFGRWLTISEQDVQRTEDWFERYGTWTVFFCRMVPVMRSLISIPAGLVRMNLGVFILYTAIGSAIWNLLLVGVGAALGAAWPTVSRWVSIYQDAVIAAALLAVAAFLLYRLATRRKG</sequence>
<feature type="transmembrane region" description="Helical" evidence="7">
    <location>
        <begin position="139"/>
        <end position="166"/>
    </location>
</feature>
<evidence type="ECO:0000256" key="6">
    <source>
        <dbReference type="ARBA" id="ARBA00023136"/>
    </source>
</evidence>
<comment type="similarity">
    <text evidence="2">Belongs to the DedA family.</text>
</comment>
<evidence type="ECO:0000256" key="4">
    <source>
        <dbReference type="ARBA" id="ARBA00022692"/>
    </source>
</evidence>
<evidence type="ECO:0000256" key="5">
    <source>
        <dbReference type="ARBA" id="ARBA00022989"/>
    </source>
</evidence>
<keyword evidence="5 7" id="KW-1133">Transmembrane helix</keyword>
<feature type="domain" description="VTT" evidence="8">
    <location>
        <begin position="29"/>
        <end position="159"/>
    </location>
</feature>
<accession>A0ABS4JRL0</accession>
<keyword evidence="4 7" id="KW-0812">Transmembrane</keyword>
<dbReference type="PANTHER" id="PTHR42709">
    <property type="entry name" value="ALKALINE PHOSPHATASE LIKE PROTEIN"/>
    <property type="match status" value="1"/>
</dbReference>
<dbReference type="Pfam" id="PF09335">
    <property type="entry name" value="VTT_dom"/>
    <property type="match status" value="1"/>
</dbReference>
<dbReference type="RefSeq" id="WP_209466309.1">
    <property type="nucleotide sequence ID" value="NZ_JAGGLG010000010.1"/>
</dbReference>
<keyword evidence="10" id="KW-1185">Reference proteome</keyword>
<gene>
    <name evidence="9" type="ORF">J2Z79_001575</name>
</gene>
<evidence type="ECO:0000256" key="2">
    <source>
        <dbReference type="ARBA" id="ARBA00010792"/>
    </source>
</evidence>
<comment type="caution">
    <text evidence="9">The sequence shown here is derived from an EMBL/GenBank/DDBJ whole genome shotgun (WGS) entry which is preliminary data.</text>
</comment>
<keyword evidence="6 7" id="KW-0472">Membrane</keyword>
<organism evidence="9 10">
    <name type="scientific">Symbiobacterium terraclitae</name>
    <dbReference type="NCBI Taxonomy" id="557451"/>
    <lineage>
        <taxon>Bacteria</taxon>
        <taxon>Bacillati</taxon>
        <taxon>Bacillota</taxon>
        <taxon>Clostridia</taxon>
        <taxon>Eubacteriales</taxon>
        <taxon>Symbiobacteriaceae</taxon>
        <taxon>Symbiobacterium</taxon>
    </lineage>
</organism>
<protein>
    <submittedName>
        <fullName evidence="9">Membrane protein DedA with SNARE-associated domain</fullName>
    </submittedName>
</protein>
<evidence type="ECO:0000259" key="8">
    <source>
        <dbReference type="Pfam" id="PF09335"/>
    </source>
</evidence>
<evidence type="ECO:0000256" key="7">
    <source>
        <dbReference type="SAM" id="Phobius"/>
    </source>
</evidence>
<dbReference type="InterPro" id="IPR051311">
    <property type="entry name" value="DedA_domain"/>
</dbReference>
<feature type="transmembrane region" description="Helical" evidence="7">
    <location>
        <begin position="12"/>
        <end position="29"/>
    </location>
</feature>
<evidence type="ECO:0000313" key="9">
    <source>
        <dbReference type="EMBL" id="MBP2018176.1"/>
    </source>
</evidence>
<name>A0ABS4JRL0_9FIRM</name>
<dbReference type="EMBL" id="JAGGLG010000010">
    <property type="protein sequence ID" value="MBP2018176.1"/>
    <property type="molecule type" value="Genomic_DNA"/>
</dbReference>
<dbReference type="InterPro" id="IPR032816">
    <property type="entry name" value="VTT_dom"/>
</dbReference>
<evidence type="ECO:0000313" key="10">
    <source>
        <dbReference type="Proteomes" id="UP001519289"/>
    </source>
</evidence>
<proteinExistence type="inferred from homology"/>
<evidence type="ECO:0000256" key="3">
    <source>
        <dbReference type="ARBA" id="ARBA00022475"/>
    </source>
</evidence>
<keyword evidence="3" id="KW-1003">Cell membrane</keyword>
<feature type="transmembrane region" description="Helical" evidence="7">
    <location>
        <begin position="178"/>
        <end position="196"/>
    </location>
</feature>
<comment type="subcellular location">
    <subcellularLocation>
        <location evidence="1">Cell membrane</location>
        <topology evidence="1">Multi-pass membrane protein</topology>
    </subcellularLocation>
</comment>
<dbReference type="Proteomes" id="UP001519289">
    <property type="component" value="Unassembled WGS sequence"/>
</dbReference>
<feature type="transmembrane region" description="Helical" evidence="7">
    <location>
        <begin position="49"/>
        <end position="75"/>
    </location>
</feature>
<dbReference type="PANTHER" id="PTHR42709:SF6">
    <property type="entry name" value="UNDECAPRENYL PHOSPHATE TRANSPORTER A"/>
    <property type="match status" value="1"/>
</dbReference>